<keyword evidence="7" id="KW-1185">Reference proteome</keyword>
<dbReference type="Pfam" id="PF01734">
    <property type="entry name" value="Patatin"/>
    <property type="match status" value="1"/>
</dbReference>
<dbReference type="PROSITE" id="PS51635">
    <property type="entry name" value="PNPLA"/>
    <property type="match status" value="1"/>
</dbReference>
<proteinExistence type="predicted"/>
<feature type="short sequence motif" description="GXSXG" evidence="4">
    <location>
        <begin position="95"/>
        <end position="99"/>
    </location>
</feature>
<organism evidence="6 7">
    <name type="scientific">Vineibacter terrae</name>
    <dbReference type="NCBI Taxonomy" id="2586908"/>
    <lineage>
        <taxon>Bacteria</taxon>
        <taxon>Pseudomonadati</taxon>
        <taxon>Pseudomonadota</taxon>
        <taxon>Alphaproteobacteria</taxon>
        <taxon>Hyphomicrobiales</taxon>
        <taxon>Vineibacter</taxon>
    </lineage>
</organism>
<feature type="domain" description="PNPLA" evidence="5">
    <location>
        <begin position="63"/>
        <end position="256"/>
    </location>
</feature>
<evidence type="ECO:0000256" key="2">
    <source>
        <dbReference type="ARBA" id="ARBA00022963"/>
    </source>
</evidence>
<dbReference type="Proteomes" id="UP000321638">
    <property type="component" value="Unassembled WGS sequence"/>
</dbReference>
<keyword evidence="2 4" id="KW-0442">Lipid degradation</keyword>
<accession>A0A5C8PDV7</accession>
<dbReference type="SUPFAM" id="SSF52151">
    <property type="entry name" value="FabD/lysophospholipase-like"/>
    <property type="match status" value="1"/>
</dbReference>
<dbReference type="InterPro" id="IPR016035">
    <property type="entry name" value="Acyl_Trfase/lysoPLipase"/>
</dbReference>
<name>A0A5C8PDV7_9HYPH</name>
<keyword evidence="3 4" id="KW-0443">Lipid metabolism</keyword>
<evidence type="ECO:0000313" key="6">
    <source>
        <dbReference type="EMBL" id="TXL71717.1"/>
    </source>
</evidence>
<evidence type="ECO:0000256" key="1">
    <source>
        <dbReference type="ARBA" id="ARBA00022801"/>
    </source>
</evidence>
<feature type="short sequence motif" description="GXGXXG" evidence="4">
    <location>
        <begin position="67"/>
        <end position="72"/>
    </location>
</feature>
<evidence type="ECO:0000256" key="4">
    <source>
        <dbReference type="PROSITE-ProRule" id="PRU01161"/>
    </source>
</evidence>
<dbReference type="OrthoDB" id="9807112at2"/>
<dbReference type="GO" id="GO:0016042">
    <property type="term" value="P:lipid catabolic process"/>
    <property type="evidence" value="ECO:0007669"/>
    <property type="project" value="UniProtKB-UniRule"/>
</dbReference>
<dbReference type="PANTHER" id="PTHR14226">
    <property type="entry name" value="NEUROPATHY TARGET ESTERASE/SWISS CHEESE D.MELANOGASTER"/>
    <property type="match status" value="1"/>
</dbReference>
<comment type="caution">
    <text evidence="6">The sequence shown here is derived from an EMBL/GenBank/DDBJ whole genome shotgun (WGS) entry which is preliminary data.</text>
</comment>
<dbReference type="AlphaFoldDB" id="A0A5C8PDV7"/>
<evidence type="ECO:0000313" key="7">
    <source>
        <dbReference type="Proteomes" id="UP000321638"/>
    </source>
</evidence>
<feature type="active site" description="Proton acceptor" evidence="4">
    <location>
        <position position="243"/>
    </location>
</feature>
<feature type="short sequence motif" description="DGA/G" evidence="4">
    <location>
        <begin position="243"/>
        <end position="245"/>
    </location>
</feature>
<dbReference type="Gene3D" id="3.40.1090.10">
    <property type="entry name" value="Cytosolic phospholipase A2 catalytic domain"/>
    <property type="match status" value="2"/>
</dbReference>
<evidence type="ECO:0000256" key="3">
    <source>
        <dbReference type="ARBA" id="ARBA00023098"/>
    </source>
</evidence>
<dbReference type="PANTHER" id="PTHR14226:SF78">
    <property type="entry name" value="SLR0060 PROTEIN"/>
    <property type="match status" value="1"/>
</dbReference>
<reference evidence="6 7" key="1">
    <citation type="submission" date="2019-06" db="EMBL/GenBank/DDBJ databases">
        <title>New taxonomy in bacterial strain CC-CFT640, isolated from vineyard.</title>
        <authorList>
            <person name="Lin S.-Y."/>
            <person name="Tsai C.-F."/>
            <person name="Young C.-C."/>
        </authorList>
    </citation>
    <scope>NUCLEOTIDE SEQUENCE [LARGE SCALE GENOMIC DNA]</scope>
    <source>
        <strain evidence="6 7">CC-CFT640</strain>
    </source>
</reference>
<dbReference type="InterPro" id="IPR050301">
    <property type="entry name" value="NTE"/>
</dbReference>
<gene>
    <name evidence="6" type="ORF">FHP25_28935</name>
</gene>
<feature type="active site" description="Nucleophile" evidence="4">
    <location>
        <position position="97"/>
    </location>
</feature>
<protein>
    <submittedName>
        <fullName evidence="6">Patatin-like phospholipase family protein</fullName>
    </submittedName>
</protein>
<evidence type="ECO:0000259" key="5">
    <source>
        <dbReference type="PROSITE" id="PS51635"/>
    </source>
</evidence>
<dbReference type="EMBL" id="VDUZ01000040">
    <property type="protein sequence ID" value="TXL71717.1"/>
    <property type="molecule type" value="Genomic_DNA"/>
</dbReference>
<keyword evidence="1 4" id="KW-0378">Hydrolase</keyword>
<dbReference type="GO" id="GO:0016787">
    <property type="term" value="F:hydrolase activity"/>
    <property type="evidence" value="ECO:0007669"/>
    <property type="project" value="UniProtKB-UniRule"/>
</dbReference>
<sequence length="387" mass="42450">MQDVAKISHDQEISKTYKNDAGLDPICCNAQVVAMAVRQLVSTTLQQWADRCRPSSRIRRLAIALQGGGSYGAFTWGVLDRLLEDEDIIIDAASGSSAGAVNAVVMASGLARGGRAAAREALARFWRQASTRGSFNPVAESFVQPPFTGAVRMALDLTSRLFSPYQTNPLDLNPLRDILAEAVDFEALRRAPPLRLLIAATRVNEGRTRLFTERDLSLNALLASTCLPLLHRAVEVDGDWYWDGGYTANPPLLSLIAASSAPHLLIVQLTPMQGEVLPTTSPQIVRRLNEITFNTPLVRELEALATLGSIYGRTLALFSPMARRLRRLRLHHIAAENAFAALDRTSPMDLDWPFLLRLRDAGRAAADDWLARSFADAVETERLVPST</sequence>
<dbReference type="InterPro" id="IPR002641">
    <property type="entry name" value="PNPLA_dom"/>
</dbReference>